<feature type="signal peptide" evidence="2">
    <location>
        <begin position="1"/>
        <end position="30"/>
    </location>
</feature>
<accession>A0AAV9XCT4</accession>
<feature type="domain" description="DUF7492" evidence="3">
    <location>
        <begin position="28"/>
        <end position="264"/>
    </location>
</feature>
<dbReference type="InterPro" id="IPR055915">
    <property type="entry name" value="DUF7492"/>
</dbReference>
<dbReference type="Pfam" id="PF24320">
    <property type="entry name" value="DUF7492"/>
    <property type="match status" value="1"/>
</dbReference>
<gene>
    <name evidence="4" type="ORF">TWF694_009708</name>
</gene>
<proteinExistence type="predicted"/>
<evidence type="ECO:0000256" key="2">
    <source>
        <dbReference type="SAM" id="SignalP"/>
    </source>
</evidence>
<keyword evidence="2" id="KW-0732">Signal</keyword>
<comment type="caution">
    <text evidence="4">The sequence shown here is derived from an EMBL/GenBank/DDBJ whole genome shotgun (WGS) entry which is preliminary data.</text>
</comment>
<dbReference type="AlphaFoldDB" id="A0AAV9XCT4"/>
<dbReference type="EMBL" id="JAVHJO010000006">
    <property type="protein sequence ID" value="KAK6539486.1"/>
    <property type="molecule type" value="Genomic_DNA"/>
</dbReference>
<evidence type="ECO:0000313" key="4">
    <source>
        <dbReference type="EMBL" id="KAK6539486.1"/>
    </source>
</evidence>
<name>A0AAV9XCT4_9PEZI</name>
<reference evidence="4 5" key="1">
    <citation type="submission" date="2019-10" db="EMBL/GenBank/DDBJ databases">
        <authorList>
            <person name="Palmer J.M."/>
        </authorList>
    </citation>
    <scope>NUCLEOTIDE SEQUENCE [LARGE SCALE GENOMIC DNA]</scope>
    <source>
        <strain evidence="4 5">TWF694</strain>
    </source>
</reference>
<evidence type="ECO:0000256" key="1">
    <source>
        <dbReference type="SAM" id="MobiDB-lite"/>
    </source>
</evidence>
<feature type="region of interest" description="Disordered" evidence="1">
    <location>
        <begin position="308"/>
        <end position="328"/>
    </location>
</feature>
<sequence length="379" mass="41353">MEYTTRASSLFGFNKVLLLLAILNGVGVNGHSWPDQLTCASGPFFNNNPTPGYIREYVGRASPQIDTLTTTRFTTLTSSQNVCSDRTKSPGQIANFPKLKATPGDLVQAQYLENGHIWQTLDGQNGPKANPGTIYWYGTQNPRSDRNITSVLEWTKDGKGGDGQGVLLDITPFDDGVCIEVGHENAGPGRVSGPCKSYFRLPTNVQVGKDYTVYWLWDYSLHFGPKPGYVEWYSACMDISIVSNGKRAPTTTSASAAAKSTPSKNVAPKPAVNKAAALKNKKKVVTAVKTKVSTETVATTVTRTTSVRKTGAAATPPVSLSKAKNPKVAPRDETVEVFADEGAPLRGLNRHMRREQLREEKRTTEQVEGAKRAWYSFFL</sequence>
<evidence type="ECO:0000313" key="5">
    <source>
        <dbReference type="Proteomes" id="UP001365542"/>
    </source>
</evidence>
<evidence type="ECO:0000259" key="3">
    <source>
        <dbReference type="Pfam" id="PF24320"/>
    </source>
</evidence>
<feature type="chain" id="PRO_5043990281" description="DUF7492 domain-containing protein" evidence="2">
    <location>
        <begin position="31"/>
        <end position="379"/>
    </location>
</feature>
<dbReference type="Proteomes" id="UP001365542">
    <property type="component" value="Unassembled WGS sequence"/>
</dbReference>
<organism evidence="4 5">
    <name type="scientific">Orbilia ellipsospora</name>
    <dbReference type="NCBI Taxonomy" id="2528407"/>
    <lineage>
        <taxon>Eukaryota</taxon>
        <taxon>Fungi</taxon>
        <taxon>Dikarya</taxon>
        <taxon>Ascomycota</taxon>
        <taxon>Pezizomycotina</taxon>
        <taxon>Orbiliomycetes</taxon>
        <taxon>Orbiliales</taxon>
        <taxon>Orbiliaceae</taxon>
        <taxon>Orbilia</taxon>
    </lineage>
</organism>
<protein>
    <recommendedName>
        <fullName evidence="3">DUF7492 domain-containing protein</fullName>
    </recommendedName>
</protein>
<keyword evidence="5" id="KW-1185">Reference proteome</keyword>